<dbReference type="InterPro" id="IPR011549">
    <property type="entry name" value="RibD_C"/>
</dbReference>
<comment type="catalytic activity">
    <reaction evidence="14 15">
        <text>2,5-diamino-6-hydroxy-4-(5-phosphoribosylamino)-pyrimidine + H2O + H(+) = 5-amino-6-(5-phospho-D-ribosylamino)uracil + NH4(+)</text>
        <dbReference type="Rhea" id="RHEA:21868"/>
        <dbReference type="ChEBI" id="CHEBI:15377"/>
        <dbReference type="ChEBI" id="CHEBI:15378"/>
        <dbReference type="ChEBI" id="CHEBI:28938"/>
        <dbReference type="ChEBI" id="CHEBI:58453"/>
        <dbReference type="ChEBI" id="CHEBI:58614"/>
        <dbReference type="EC" id="3.5.4.26"/>
    </reaction>
</comment>
<dbReference type="InterPro" id="IPR002734">
    <property type="entry name" value="RibDG_C"/>
</dbReference>
<dbReference type="STRING" id="326427.Cagg_2639"/>
<comment type="function">
    <text evidence="1 15">Converts 2,5-diamino-6-(ribosylamino)-4(3h)-pyrimidinone 5'-phosphate into 5-amino-6-(ribosylamino)-2,4(1h,3h)-pyrimidinedione 5'-phosphate.</text>
</comment>
<dbReference type="eggNOG" id="COG0117">
    <property type="taxonomic scope" value="Bacteria"/>
</dbReference>
<feature type="domain" description="CMP/dCMP-type deaminase" evidence="19">
    <location>
        <begin position="5"/>
        <end position="127"/>
    </location>
</feature>
<organism evidence="20 21">
    <name type="scientific">Chloroflexus aggregans (strain MD-66 / DSM 9485)</name>
    <dbReference type="NCBI Taxonomy" id="326427"/>
    <lineage>
        <taxon>Bacteria</taxon>
        <taxon>Bacillati</taxon>
        <taxon>Chloroflexota</taxon>
        <taxon>Chloroflexia</taxon>
        <taxon>Chloroflexales</taxon>
        <taxon>Chloroflexineae</taxon>
        <taxon>Chloroflexaceae</taxon>
        <taxon>Chloroflexus</taxon>
    </lineage>
</organism>
<feature type="binding site" evidence="18">
    <location>
        <position position="54"/>
    </location>
    <ligand>
        <name>Zn(2+)</name>
        <dbReference type="ChEBI" id="CHEBI:29105"/>
        <note>catalytic</note>
    </ligand>
</feature>
<feature type="binding site" evidence="18">
    <location>
        <position position="79"/>
    </location>
    <ligand>
        <name>Zn(2+)</name>
        <dbReference type="ChEBI" id="CHEBI:29105"/>
        <note>catalytic</note>
    </ligand>
</feature>
<dbReference type="InterPro" id="IPR002125">
    <property type="entry name" value="CMP_dCMP_dom"/>
</dbReference>
<dbReference type="HOGENOM" id="CLU_036590_1_2_0"/>
<keyword evidence="7 15" id="KW-0479">Metal-binding</keyword>
<sequence>MCQHPDPETYMRRALVLAQQAAGRTSPNPMVGAVIVKDGRIVGEGYHRRAGEPHAEVEALRVAGEAARGATMYVTLEPCAHVGRTPPCTDAIIAAGITEVYYAIADPNPLVSGKGHAQLAAAGIRVQCGVCEAEAFELNRPFFKHITTGRPFVTAKFAMSLDGKIATVIGQSRWISNAAARRRVHHLRNRTDAVLVGAGTVIADDPSLTTRLPDLSPDSIRHPLRIVADSRGRVPLSAKVFDPDLPGQTVVATTELIPADHRRALVERGVDVWLLPASDDGRVRLSALFDELGRRGMLSVLVEGGSELLGACFCERLIDRVWVFMAPLIIGGQHAPGPVGGSGYALLSQAARLGRMHVELIPADDDESAAPDIWIQADVSYPEEEVCSPVLSRKLVQSNHLPKSMADGR</sequence>
<evidence type="ECO:0000256" key="16">
    <source>
        <dbReference type="PIRSR" id="PIRSR006769-1"/>
    </source>
</evidence>
<evidence type="ECO:0000256" key="6">
    <source>
        <dbReference type="ARBA" id="ARBA00022619"/>
    </source>
</evidence>
<dbReference type="NCBIfam" id="TIGR00326">
    <property type="entry name" value="eubact_ribD"/>
    <property type="match status" value="1"/>
</dbReference>
<dbReference type="GO" id="GO:0008270">
    <property type="term" value="F:zinc ion binding"/>
    <property type="evidence" value="ECO:0007669"/>
    <property type="project" value="InterPro"/>
</dbReference>
<evidence type="ECO:0000256" key="18">
    <source>
        <dbReference type="PIRSR" id="PIRSR006769-3"/>
    </source>
</evidence>
<feature type="binding site" evidence="18">
    <location>
        <position position="88"/>
    </location>
    <ligand>
        <name>Zn(2+)</name>
        <dbReference type="ChEBI" id="CHEBI:29105"/>
        <note>catalytic</note>
    </ligand>
</feature>
<evidence type="ECO:0000256" key="14">
    <source>
        <dbReference type="ARBA" id="ARBA00049886"/>
    </source>
</evidence>
<evidence type="ECO:0000256" key="1">
    <source>
        <dbReference type="ARBA" id="ARBA00002151"/>
    </source>
</evidence>
<dbReference type="GO" id="GO:0009231">
    <property type="term" value="P:riboflavin biosynthetic process"/>
    <property type="evidence" value="ECO:0007669"/>
    <property type="project" value="UniProtKB-UniPathway"/>
</dbReference>
<evidence type="ECO:0000256" key="12">
    <source>
        <dbReference type="ARBA" id="ARBA00023268"/>
    </source>
</evidence>
<dbReference type="PANTHER" id="PTHR38011">
    <property type="entry name" value="DIHYDROFOLATE REDUCTASE FAMILY PROTEIN (AFU_ORTHOLOGUE AFUA_8G06820)"/>
    <property type="match status" value="1"/>
</dbReference>
<comment type="cofactor">
    <cofactor evidence="15 18">
        <name>Zn(2+)</name>
        <dbReference type="ChEBI" id="CHEBI:29105"/>
    </cofactor>
    <text evidence="15 18">Binds 1 zinc ion.</text>
</comment>
<dbReference type="InterPro" id="IPR024072">
    <property type="entry name" value="DHFR-like_dom_sf"/>
</dbReference>
<evidence type="ECO:0000256" key="10">
    <source>
        <dbReference type="ARBA" id="ARBA00022857"/>
    </source>
</evidence>
<comment type="similarity">
    <text evidence="4 15">In the N-terminal section; belongs to the cytidine and deoxycytidylate deaminase family.</text>
</comment>
<feature type="binding site" evidence="17">
    <location>
        <position position="174"/>
    </location>
    <ligand>
        <name>NADP(+)</name>
        <dbReference type="ChEBI" id="CHEBI:58349"/>
    </ligand>
</feature>
<evidence type="ECO:0000256" key="3">
    <source>
        <dbReference type="ARBA" id="ARBA00004910"/>
    </source>
</evidence>
<evidence type="ECO:0000256" key="8">
    <source>
        <dbReference type="ARBA" id="ARBA00022801"/>
    </source>
</evidence>
<dbReference type="Proteomes" id="UP000002508">
    <property type="component" value="Chromosome"/>
</dbReference>
<evidence type="ECO:0000256" key="2">
    <source>
        <dbReference type="ARBA" id="ARBA00004882"/>
    </source>
</evidence>
<keyword evidence="12" id="KW-0511">Multifunctional enzyme</keyword>
<dbReference type="CDD" id="cd01284">
    <property type="entry name" value="Riboflavin_deaminase-reductase"/>
    <property type="match status" value="1"/>
</dbReference>
<protein>
    <recommendedName>
        <fullName evidence="15">Riboflavin biosynthesis protein RibD</fullName>
    </recommendedName>
    <domain>
        <recommendedName>
            <fullName evidence="15">Diaminohydroxyphosphoribosylaminopyrimidine deaminase</fullName>
            <shortName evidence="15">DRAP deaminase</shortName>
            <ecNumber evidence="15">3.5.4.26</ecNumber>
        </recommendedName>
        <alternativeName>
            <fullName evidence="15">Riboflavin-specific deaminase</fullName>
        </alternativeName>
    </domain>
    <domain>
        <recommendedName>
            <fullName evidence="15">5-amino-6-(5-phosphoribosylamino)uracil reductase</fullName>
            <ecNumber evidence="15">1.1.1.193</ecNumber>
        </recommendedName>
        <alternativeName>
            <fullName evidence="15">HTP reductase</fullName>
        </alternativeName>
    </domain>
</protein>
<dbReference type="PANTHER" id="PTHR38011:SF7">
    <property type="entry name" value="2,5-DIAMINO-6-RIBOSYLAMINO-4(3H)-PYRIMIDINONE 5'-PHOSPHATE REDUCTASE"/>
    <property type="match status" value="1"/>
</dbReference>
<dbReference type="FunFam" id="3.40.140.10:FF:000025">
    <property type="entry name" value="Riboflavin biosynthesis protein RibD"/>
    <property type="match status" value="1"/>
</dbReference>
<dbReference type="Gene3D" id="3.40.140.10">
    <property type="entry name" value="Cytidine Deaminase, domain 2"/>
    <property type="match status" value="1"/>
</dbReference>
<dbReference type="GO" id="GO:0008703">
    <property type="term" value="F:5-amino-6-(5-phosphoribosylamino)uracil reductase activity"/>
    <property type="evidence" value="ECO:0007669"/>
    <property type="project" value="UniProtKB-EC"/>
</dbReference>
<dbReference type="Gene3D" id="3.40.430.10">
    <property type="entry name" value="Dihydrofolate Reductase, subunit A"/>
    <property type="match status" value="1"/>
</dbReference>
<dbReference type="InterPro" id="IPR050765">
    <property type="entry name" value="Riboflavin_Biosynth_HTPR"/>
</dbReference>
<dbReference type="InterPro" id="IPR004794">
    <property type="entry name" value="Eubact_RibD"/>
</dbReference>
<comment type="similarity">
    <text evidence="5 15">In the C-terminal section; belongs to the HTP reductase family.</text>
</comment>
<keyword evidence="9 15" id="KW-0862">Zinc</keyword>
<feature type="binding site" evidence="17">
    <location>
        <position position="172"/>
    </location>
    <ligand>
        <name>substrate</name>
    </ligand>
</feature>
<evidence type="ECO:0000259" key="19">
    <source>
        <dbReference type="PROSITE" id="PS51747"/>
    </source>
</evidence>
<dbReference type="InterPro" id="IPR016192">
    <property type="entry name" value="APOBEC/CMP_deaminase_Zn-bd"/>
</dbReference>
<name>B8G4N2_CHLAD</name>
<gene>
    <name evidence="20" type="ordered locus">Cagg_2639</name>
</gene>
<dbReference type="PIRSF" id="PIRSF006769">
    <property type="entry name" value="RibD"/>
    <property type="match status" value="1"/>
</dbReference>
<evidence type="ECO:0000313" key="20">
    <source>
        <dbReference type="EMBL" id="ACL25508.1"/>
    </source>
</evidence>
<feature type="binding site" evidence="17">
    <location>
        <position position="204"/>
    </location>
    <ligand>
        <name>NADP(+)</name>
        <dbReference type="ChEBI" id="CHEBI:58349"/>
    </ligand>
</feature>
<proteinExistence type="inferred from homology"/>
<keyword evidence="10 15" id="KW-0521">NADP</keyword>
<feature type="binding site" evidence="17">
    <location>
        <position position="211"/>
    </location>
    <ligand>
        <name>substrate</name>
    </ligand>
</feature>
<dbReference type="AlphaFoldDB" id="B8G4N2"/>
<evidence type="ECO:0000256" key="4">
    <source>
        <dbReference type="ARBA" id="ARBA00005259"/>
    </source>
</evidence>
<feature type="active site" description="Proton donor" evidence="16">
    <location>
        <position position="56"/>
    </location>
</feature>
<evidence type="ECO:0000256" key="15">
    <source>
        <dbReference type="PIRNR" id="PIRNR006769"/>
    </source>
</evidence>
<keyword evidence="8 15" id="KW-0378">Hydrolase</keyword>
<dbReference type="eggNOG" id="COG1985">
    <property type="taxonomic scope" value="Bacteria"/>
</dbReference>
<feature type="binding site" evidence="17">
    <location>
        <position position="230"/>
    </location>
    <ligand>
        <name>NADP(+)</name>
        <dbReference type="ChEBI" id="CHEBI:58349"/>
    </ligand>
</feature>
<dbReference type="KEGG" id="cag:Cagg_2639"/>
<dbReference type="OrthoDB" id="9800865at2"/>
<evidence type="ECO:0000313" key="21">
    <source>
        <dbReference type="Proteomes" id="UP000002508"/>
    </source>
</evidence>
<dbReference type="GO" id="GO:0050661">
    <property type="term" value="F:NADP binding"/>
    <property type="evidence" value="ECO:0007669"/>
    <property type="project" value="InterPro"/>
</dbReference>
<feature type="binding site" evidence="17">
    <location>
        <position position="303"/>
    </location>
    <ligand>
        <name>substrate</name>
    </ligand>
</feature>
<feature type="binding site" evidence="17">
    <location>
        <position position="200"/>
    </location>
    <ligand>
        <name>NADP(+)</name>
        <dbReference type="ChEBI" id="CHEBI:58349"/>
    </ligand>
</feature>
<dbReference type="EC" id="1.1.1.193" evidence="15"/>
<evidence type="ECO:0000256" key="7">
    <source>
        <dbReference type="ARBA" id="ARBA00022723"/>
    </source>
</evidence>
<dbReference type="Pfam" id="PF01872">
    <property type="entry name" value="RibD_C"/>
    <property type="match status" value="1"/>
</dbReference>
<dbReference type="EC" id="3.5.4.26" evidence="15"/>
<dbReference type="UniPathway" id="UPA00275">
    <property type="reaction ID" value="UER00401"/>
</dbReference>
<dbReference type="NCBIfam" id="TIGR00227">
    <property type="entry name" value="ribD_Cterm"/>
    <property type="match status" value="1"/>
</dbReference>
<dbReference type="RefSeq" id="WP_015941365.1">
    <property type="nucleotide sequence ID" value="NC_011831.1"/>
</dbReference>
<feature type="binding site" evidence="17">
    <location>
        <position position="208"/>
    </location>
    <ligand>
        <name>substrate</name>
    </ligand>
</feature>
<keyword evidence="6 15" id="KW-0686">Riboflavin biosynthesis</keyword>
<evidence type="ECO:0000256" key="9">
    <source>
        <dbReference type="ARBA" id="ARBA00022833"/>
    </source>
</evidence>
<dbReference type="SUPFAM" id="SSF53927">
    <property type="entry name" value="Cytidine deaminase-like"/>
    <property type="match status" value="1"/>
</dbReference>
<evidence type="ECO:0000256" key="11">
    <source>
        <dbReference type="ARBA" id="ARBA00023002"/>
    </source>
</evidence>
<accession>B8G4N2</accession>
<comment type="catalytic activity">
    <reaction evidence="13 15">
        <text>5-amino-6-(5-phospho-D-ribitylamino)uracil + NADP(+) = 5-amino-6-(5-phospho-D-ribosylamino)uracil + NADPH + H(+)</text>
        <dbReference type="Rhea" id="RHEA:17845"/>
        <dbReference type="ChEBI" id="CHEBI:15378"/>
        <dbReference type="ChEBI" id="CHEBI:57783"/>
        <dbReference type="ChEBI" id="CHEBI:58349"/>
        <dbReference type="ChEBI" id="CHEBI:58421"/>
        <dbReference type="ChEBI" id="CHEBI:58453"/>
        <dbReference type="EC" id="1.1.1.193"/>
    </reaction>
</comment>
<dbReference type="EMBL" id="CP001337">
    <property type="protein sequence ID" value="ACL25508.1"/>
    <property type="molecule type" value="Genomic_DNA"/>
</dbReference>
<feature type="binding site" evidence="17">
    <location>
        <begin position="305"/>
        <end position="311"/>
    </location>
    <ligand>
        <name>NADP(+)</name>
        <dbReference type="ChEBI" id="CHEBI:58349"/>
    </ligand>
</feature>
<evidence type="ECO:0000256" key="13">
    <source>
        <dbReference type="ARBA" id="ARBA00049861"/>
    </source>
</evidence>
<dbReference type="GO" id="GO:0008835">
    <property type="term" value="F:diaminohydroxyphosphoribosylaminopyrimidine deaminase activity"/>
    <property type="evidence" value="ECO:0007669"/>
    <property type="project" value="UniProtKB-EC"/>
</dbReference>
<comment type="pathway">
    <text evidence="2 15">Cofactor biosynthesis; riboflavin biosynthesis; 5-amino-6-(D-ribitylamino)uracil from GTP: step 2/4.</text>
</comment>
<dbReference type="PROSITE" id="PS51747">
    <property type="entry name" value="CYT_DCMP_DEAMINASES_2"/>
    <property type="match status" value="1"/>
</dbReference>
<keyword evidence="11 15" id="KW-0560">Oxidoreductase</keyword>
<evidence type="ECO:0000256" key="17">
    <source>
        <dbReference type="PIRSR" id="PIRSR006769-2"/>
    </source>
</evidence>
<comment type="pathway">
    <text evidence="3 15">Cofactor biosynthesis; riboflavin biosynthesis; 5-amino-6-(D-ribitylamino)uracil from GTP: step 3/4.</text>
</comment>
<keyword evidence="21" id="KW-1185">Reference proteome</keyword>
<feature type="binding site" evidence="17">
    <location>
        <position position="158"/>
    </location>
    <ligand>
        <name>NADP(+)</name>
        <dbReference type="ChEBI" id="CHEBI:58349"/>
    </ligand>
</feature>
<dbReference type="Pfam" id="PF00383">
    <property type="entry name" value="dCMP_cyt_deam_1"/>
    <property type="match status" value="1"/>
</dbReference>
<dbReference type="SUPFAM" id="SSF53597">
    <property type="entry name" value="Dihydrofolate reductase-like"/>
    <property type="match status" value="1"/>
</dbReference>
<evidence type="ECO:0000256" key="5">
    <source>
        <dbReference type="ARBA" id="ARBA00007417"/>
    </source>
</evidence>
<reference evidence="20" key="1">
    <citation type="submission" date="2008-12" db="EMBL/GenBank/DDBJ databases">
        <title>Complete sequence of Chloroflexus aggregans DSM 9485.</title>
        <authorList>
            <consortium name="US DOE Joint Genome Institute"/>
            <person name="Lucas S."/>
            <person name="Copeland A."/>
            <person name="Lapidus A."/>
            <person name="Glavina del Rio T."/>
            <person name="Dalin E."/>
            <person name="Tice H."/>
            <person name="Pitluck S."/>
            <person name="Foster B."/>
            <person name="Larimer F."/>
            <person name="Land M."/>
            <person name="Hauser L."/>
            <person name="Kyrpides N."/>
            <person name="Mikhailova N."/>
            <person name="Bryant D."/>
            <person name="Richardson P."/>
        </authorList>
    </citation>
    <scope>NUCLEOTIDE SEQUENCE</scope>
    <source>
        <strain evidence="20">DSM 9485</strain>
    </source>
</reference>
<dbReference type="PROSITE" id="PS00903">
    <property type="entry name" value="CYT_DCMP_DEAMINASES_1"/>
    <property type="match status" value="1"/>
</dbReference>
<dbReference type="InterPro" id="IPR016193">
    <property type="entry name" value="Cytidine_deaminase-like"/>
</dbReference>
<feature type="binding site" evidence="17">
    <location>
        <position position="188"/>
    </location>
    <ligand>
        <name>substrate</name>
    </ligand>
</feature>